<reference evidence="3 4" key="1">
    <citation type="journal article" date="2019" name="Nat. Microbiol.">
        <title>Wide diversity of methane and short-chain alkane metabolisms in uncultured archaea.</title>
        <authorList>
            <person name="Borrel G."/>
            <person name="Adam P.S."/>
            <person name="McKay L.J."/>
            <person name="Chen L.X."/>
            <person name="Sierra-Garcia I.N."/>
            <person name="Sieber C.M."/>
            <person name="Letourneur Q."/>
            <person name="Ghozlane A."/>
            <person name="Andersen G.L."/>
            <person name="Li W.J."/>
            <person name="Hallam S.J."/>
            <person name="Muyzer G."/>
            <person name="de Oliveira V.M."/>
            <person name="Inskeep W.P."/>
            <person name="Banfield J.F."/>
            <person name="Gribaldo S."/>
        </authorList>
    </citation>
    <scope>NUCLEOTIDE SEQUENCE [LARGE SCALE GENOMIC DNA]</scope>
    <source>
        <strain evidence="3">NM4</strain>
    </source>
</reference>
<comment type="caution">
    <text evidence="3">The sequence shown here is derived from an EMBL/GenBank/DDBJ whole genome shotgun (WGS) entry which is preliminary data.</text>
</comment>
<keyword evidence="2" id="KW-0472">Membrane</keyword>
<keyword evidence="2" id="KW-1133">Transmembrane helix</keyword>
<accession>A0A520KJT8</accession>
<gene>
    <name evidence="3" type="ORF">EF810_05070</name>
</gene>
<dbReference type="EMBL" id="RXII01000077">
    <property type="protein sequence ID" value="RZN61277.1"/>
    <property type="molecule type" value="Genomic_DNA"/>
</dbReference>
<evidence type="ECO:0000256" key="1">
    <source>
        <dbReference type="SAM" id="Coils"/>
    </source>
</evidence>
<dbReference type="AlphaFoldDB" id="A0A520KJT8"/>
<dbReference type="Proteomes" id="UP000316217">
    <property type="component" value="Unassembled WGS sequence"/>
</dbReference>
<organism evidence="3 4">
    <name type="scientific">Candidatus Methanodesulfokora washburnensis</name>
    <dbReference type="NCBI Taxonomy" id="2478471"/>
    <lineage>
        <taxon>Archaea</taxon>
        <taxon>Thermoproteota</taxon>
        <taxon>Candidatus Korarchaeia</taxon>
        <taxon>Candidatus Korarchaeia incertae sedis</taxon>
        <taxon>Candidatus Methanodesulfokora</taxon>
    </lineage>
</organism>
<evidence type="ECO:0000313" key="4">
    <source>
        <dbReference type="Proteomes" id="UP000316217"/>
    </source>
</evidence>
<keyword evidence="1" id="KW-0175">Coiled coil</keyword>
<proteinExistence type="predicted"/>
<protein>
    <submittedName>
        <fullName evidence="3">Uncharacterized protein</fullName>
    </submittedName>
</protein>
<name>A0A520KJT8_9CREN</name>
<keyword evidence="2" id="KW-0812">Transmembrane</keyword>
<feature type="coiled-coil region" evidence="1">
    <location>
        <begin position="130"/>
        <end position="168"/>
    </location>
</feature>
<feature type="transmembrane region" description="Helical" evidence="2">
    <location>
        <begin position="20"/>
        <end position="37"/>
    </location>
</feature>
<evidence type="ECO:0000256" key="2">
    <source>
        <dbReference type="SAM" id="Phobius"/>
    </source>
</evidence>
<sequence length="274" mass="33105">MSEAFVELNIQSVVKFFEHYSGLLQVVASFIMAYISYRMYRNAIKVSEKPAVVELSQFFIAPLERYLQDLREKECEKFSPMNCFRLLEAKLSAHGYYTYISLLPSNEILLAEFYSILDRTKKRRTWDLRVKELDGLCERLTLRINALKERLKELIEEHRDEIKEKYETIDWLKKSYPTFQDLINSMVNEFYECYIRRKKDQSMGNLSWYYFDDLFNRIKGELSYDLEEIDDIRRRRNDTIENLISLLRDVRDHLKNEYKLTPSEQSLRILSDYY</sequence>
<evidence type="ECO:0000313" key="3">
    <source>
        <dbReference type="EMBL" id="RZN61277.1"/>
    </source>
</evidence>